<accession>A0A383ER16</accession>
<sequence>GSVAGCGGPYHDFLSSPDFIVPTDGEVTLSFEHRHAFEANMFDGGQLRIRVNARHPNALHKDVGIAAFTENGYQRAVITGQGIIYGKQAFGLTSEGYARGNYITSVATLGTFAAGDAISIQFLAAYDRCNTGTNPNWVIKSVSSEQSAKGAISLEGSSYIGGLDEPLDSDAFHELITDGTIGQSDNLGSGSGFGAGSNTRVVSIPSGLGEIQGDNLYHSFKALDLSSGQV</sequence>
<name>A0A383ER16_9ZZZZ</name>
<protein>
    <submittedName>
        <fullName evidence="1">Uncharacterized protein</fullName>
    </submittedName>
</protein>
<dbReference type="AlphaFoldDB" id="A0A383ER16"/>
<gene>
    <name evidence="1" type="ORF">METZ01_LOCUS512055</name>
</gene>
<feature type="non-terminal residue" evidence="1">
    <location>
        <position position="230"/>
    </location>
</feature>
<dbReference type="EMBL" id="UINC01228048">
    <property type="protein sequence ID" value="SVE59201.1"/>
    <property type="molecule type" value="Genomic_DNA"/>
</dbReference>
<reference evidence="1" key="1">
    <citation type="submission" date="2018-05" db="EMBL/GenBank/DDBJ databases">
        <authorList>
            <person name="Lanie J.A."/>
            <person name="Ng W.-L."/>
            <person name="Kazmierczak K.M."/>
            <person name="Andrzejewski T.M."/>
            <person name="Davidsen T.M."/>
            <person name="Wayne K.J."/>
            <person name="Tettelin H."/>
            <person name="Glass J.I."/>
            <person name="Rusch D."/>
            <person name="Podicherti R."/>
            <person name="Tsui H.-C.T."/>
            <person name="Winkler M.E."/>
        </authorList>
    </citation>
    <scope>NUCLEOTIDE SEQUENCE</scope>
</reference>
<organism evidence="1">
    <name type="scientific">marine metagenome</name>
    <dbReference type="NCBI Taxonomy" id="408172"/>
    <lineage>
        <taxon>unclassified sequences</taxon>
        <taxon>metagenomes</taxon>
        <taxon>ecological metagenomes</taxon>
    </lineage>
</organism>
<proteinExistence type="predicted"/>
<evidence type="ECO:0000313" key="1">
    <source>
        <dbReference type="EMBL" id="SVE59201.1"/>
    </source>
</evidence>
<feature type="non-terminal residue" evidence="1">
    <location>
        <position position="1"/>
    </location>
</feature>